<sequence length="88" mass="9589">NVSNSRSKPDDLEFMLAANISVAKKILEHFPLTSLLRRHPSPTKEMLEPLIQTATAVGLCLDVTSSKALADSLDQAVVSQHTIGQNYD</sequence>
<gene>
    <name evidence="2" type="ORF">Sangu_2616600</name>
</gene>
<dbReference type="Pfam" id="PF00773">
    <property type="entry name" value="RNB"/>
    <property type="match status" value="1"/>
</dbReference>
<dbReference type="GO" id="GO:0004519">
    <property type="term" value="F:endonuclease activity"/>
    <property type="evidence" value="ECO:0007669"/>
    <property type="project" value="TreeGrafter"/>
</dbReference>
<keyword evidence="2" id="KW-0269">Exonuclease</keyword>
<dbReference type="GO" id="GO:0003723">
    <property type="term" value="F:RNA binding"/>
    <property type="evidence" value="ECO:0007669"/>
    <property type="project" value="InterPro"/>
</dbReference>
<dbReference type="GO" id="GO:0000177">
    <property type="term" value="C:cytoplasmic exosome (RNase complex)"/>
    <property type="evidence" value="ECO:0007669"/>
    <property type="project" value="TreeGrafter"/>
</dbReference>
<dbReference type="InterPro" id="IPR050180">
    <property type="entry name" value="RNR_Ribonuclease"/>
</dbReference>
<reference evidence="2" key="2">
    <citation type="journal article" date="2024" name="Plant">
        <title>Genomic evolution and insights into agronomic trait innovations of Sesamum species.</title>
        <authorList>
            <person name="Miao H."/>
            <person name="Wang L."/>
            <person name="Qu L."/>
            <person name="Liu H."/>
            <person name="Sun Y."/>
            <person name="Le M."/>
            <person name="Wang Q."/>
            <person name="Wei S."/>
            <person name="Zheng Y."/>
            <person name="Lin W."/>
            <person name="Duan Y."/>
            <person name="Cao H."/>
            <person name="Xiong S."/>
            <person name="Wang X."/>
            <person name="Wei L."/>
            <person name="Li C."/>
            <person name="Ma Q."/>
            <person name="Ju M."/>
            <person name="Zhao R."/>
            <person name="Li G."/>
            <person name="Mu C."/>
            <person name="Tian Q."/>
            <person name="Mei H."/>
            <person name="Zhang T."/>
            <person name="Gao T."/>
            <person name="Zhang H."/>
        </authorList>
    </citation>
    <scope>NUCLEOTIDE SEQUENCE</scope>
    <source>
        <strain evidence="2">G01</strain>
    </source>
</reference>
<dbReference type="PANTHER" id="PTHR23355">
    <property type="entry name" value="RIBONUCLEASE"/>
    <property type="match status" value="1"/>
</dbReference>
<dbReference type="AlphaFoldDB" id="A0AAW2J5E0"/>
<dbReference type="PANTHER" id="PTHR23355:SF35">
    <property type="entry name" value="EXOSOME COMPLEX EXONUCLEASE RRP44"/>
    <property type="match status" value="1"/>
</dbReference>
<proteinExistence type="predicted"/>
<comment type="caution">
    <text evidence="2">The sequence shown here is derived from an EMBL/GenBank/DDBJ whole genome shotgun (WGS) entry which is preliminary data.</text>
</comment>
<reference evidence="2" key="1">
    <citation type="submission" date="2020-06" db="EMBL/GenBank/DDBJ databases">
        <authorList>
            <person name="Li T."/>
            <person name="Hu X."/>
            <person name="Zhang T."/>
            <person name="Song X."/>
            <person name="Zhang H."/>
            <person name="Dai N."/>
            <person name="Sheng W."/>
            <person name="Hou X."/>
            <person name="Wei L."/>
        </authorList>
    </citation>
    <scope>NUCLEOTIDE SEQUENCE</scope>
    <source>
        <strain evidence="2">G01</strain>
        <tissue evidence="2">Leaf</tissue>
    </source>
</reference>
<protein>
    <submittedName>
        <fullName evidence="2">Exosome complex exonuclease RRP44A</fullName>
    </submittedName>
</protein>
<accession>A0AAW2J5E0</accession>
<feature type="domain" description="RNB" evidence="1">
    <location>
        <begin position="13"/>
        <end position="71"/>
    </location>
</feature>
<organism evidence="2">
    <name type="scientific">Sesamum angustifolium</name>
    <dbReference type="NCBI Taxonomy" id="2727405"/>
    <lineage>
        <taxon>Eukaryota</taxon>
        <taxon>Viridiplantae</taxon>
        <taxon>Streptophyta</taxon>
        <taxon>Embryophyta</taxon>
        <taxon>Tracheophyta</taxon>
        <taxon>Spermatophyta</taxon>
        <taxon>Magnoliopsida</taxon>
        <taxon>eudicotyledons</taxon>
        <taxon>Gunneridae</taxon>
        <taxon>Pentapetalae</taxon>
        <taxon>asterids</taxon>
        <taxon>lamiids</taxon>
        <taxon>Lamiales</taxon>
        <taxon>Pedaliaceae</taxon>
        <taxon>Sesamum</taxon>
    </lineage>
</organism>
<dbReference type="InterPro" id="IPR001900">
    <property type="entry name" value="RNase_II/R"/>
</dbReference>
<dbReference type="EMBL" id="JACGWK010001404">
    <property type="protein sequence ID" value="KAL0289393.1"/>
    <property type="molecule type" value="Genomic_DNA"/>
</dbReference>
<feature type="non-terminal residue" evidence="2">
    <location>
        <position position="1"/>
    </location>
</feature>
<keyword evidence="2" id="KW-0378">Hydrolase</keyword>
<name>A0AAW2J5E0_9LAMI</name>
<keyword evidence="2" id="KW-0540">Nuclease</keyword>
<dbReference type="GO" id="GO:0000175">
    <property type="term" value="F:3'-5'-RNA exonuclease activity"/>
    <property type="evidence" value="ECO:0007669"/>
    <property type="project" value="TreeGrafter"/>
</dbReference>
<dbReference type="GO" id="GO:0000176">
    <property type="term" value="C:nuclear exosome (RNase complex)"/>
    <property type="evidence" value="ECO:0007669"/>
    <property type="project" value="TreeGrafter"/>
</dbReference>
<dbReference type="SUPFAM" id="SSF50249">
    <property type="entry name" value="Nucleic acid-binding proteins"/>
    <property type="match status" value="1"/>
</dbReference>
<dbReference type="GO" id="GO:0016075">
    <property type="term" value="P:rRNA catabolic process"/>
    <property type="evidence" value="ECO:0007669"/>
    <property type="project" value="TreeGrafter"/>
</dbReference>
<evidence type="ECO:0000259" key="1">
    <source>
        <dbReference type="Pfam" id="PF00773"/>
    </source>
</evidence>
<dbReference type="GO" id="GO:0071031">
    <property type="term" value="P:nuclear mRNA surveillance of mRNA 3'-end processing"/>
    <property type="evidence" value="ECO:0007669"/>
    <property type="project" value="TreeGrafter"/>
</dbReference>
<evidence type="ECO:0000313" key="2">
    <source>
        <dbReference type="EMBL" id="KAL0289393.1"/>
    </source>
</evidence>
<dbReference type="InterPro" id="IPR012340">
    <property type="entry name" value="NA-bd_OB-fold"/>
</dbReference>